<evidence type="ECO:0000256" key="1">
    <source>
        <dbReference type="ARBA" id="ARBA00022490"/>
    </source>
</evidence>
<dbReference type="InterPro" id="IPR003699">
    <property type="entry name" value="QueA"/>
</dbReference>
<keyword evidence="2 5" id="KW-0808">Transferase</keyword>
<comment type="caution">
    <text evidence="5">The sequence shown here is derived from an EMBL/GenBank/DDBJ whole genome shotgun (WGS) entry which is preliminary data.</text>
</comment>
<dbReference type="PANTHER" id="PTHR30307:SF0">
    <property type="entry name" value="S-ADENOSYLMETHIONINE:TRNA RIBOSYLTRANSFERASE-ISOMERASE"/>
    <property type="match status" value="1"/>
</dbReference>
<dbReference type="Gene3D" id="2.40.10.240">
    <property type="entry name" value="QueA-like"/>
    <property type="match status" value="1"/>
</dbReference>
<dbReference type="OrthoDB" id="9805933at2"/>
<dbReference type="PANTHER" id="PTHR30307">
    <property type="entry name" value="S-ADENOSYLMETHIONINE:TRNA RIBOSYLTRANSFERASE-ISOMERASE"/>
    <property type="match status" value="1"/>
</dbReference>
<gene>
    <name evidence="5" type="ORF">HMPREF2137_06290</name>
</gene>
<accession>A0A096AVZ8</accession>
<keyword evidence="3" id="KW-0949">S-adenosyl-L-methionine</keyword>
<reference evidence="5 6" key="1">
    <citation type="submission" date="2014-07" db="EMBL/GenBank/DDBJ databases">
        <authorList>
            <person name="McCorrison J."/>
            <person name="Sanka R."/>
            <person name="Torralba M."/>
            <person name="Gillis M."/>
            <person name="Haft D.H."/>
            <person name="Methe B."/>
            <person name="Sutton G."/>
            <person name="Nelson K.E."/>
        </authorList>
    </citation>
    <scope>NUCLEOTIDE SEQUENCE [LARGE SCALE GENOMIC DNA]</scope>
    <source>
        <strain evidence="5 6">DNF00853</strain>
    </source>
</reference>
<evidence type="ECO:0000313" key="6">
    <source>
        <dbReference type="Proteomes" id="UP000029556"/>
    </source>
</evidence>
<dbReference type="InterPro" id="IPR042119">
    <property type="entry name" value="QueA_dom2"/>
</dbReference>
<dbReference type="GO" id="GO:0008616">
    <property type="term" value="P:tRNA queuosine(34) biosynthetic process"/>
    <property type="evidence" value="ECO:0007669"/>
    <property type="project" value="UniProtKB-KW"/>
</dbReference>
<proteinExistence type="predicted"/>
<sequence>MKLSQFKFNLPEELVALYPHSVYHEIVDDKGEKHVSRMTRRDESRLMVLHRKSQTIDMFQKNKKGKPVEGQYLEFRDALDYFDEGDTFIFNDTKVFPARLYGTKEKTDAKIEVFLLRELNSEMRLWDVLVEPARKIRIGNKLFFDESGTMVAEVIDNTTSRGRTLRFLYDCPHEEFKRELFALGEAPLPRYIINRREVPHADAHDMEDFQTIFAKNEGAVTAAATGLHVSRELMKRMEIKGIHFAYITLHCGLSAFNNIEVEDLTKHKMDSEPVKIDAQACKIVNKAKQEGHRVCAVGTSVVKATETAVGTDGLLKEYDGWTSKFIFPPYDFGLADTMLANFYHSMSPLLMETAAFGGYELVMEAYNLAVKHGYKFGCYGDSLLILDD</sequence>
<evidence type="ECO:0000256" key="2">
    <source>
        <dbReference type="ARBA" id="ARBA00022679"/>
    </source>
</evidence>
<organism evidence="5 6">
    <name type="scientific">Hoylesella buccalis DNF00853</name>
    <dbReference type="NCBI Taxonomy" id="1401074"/>
    <lineage>
        <taxon>Bacteria</taxon>
        <taxon>Pseudomonadati</taxon>
        <taxon>Bacteroidota</taxon>
        <taxon>Bacteroidia</taxon>
        <taxon>Bacteroidales</taxon>
        <taxon>Prevotellaceae</taxon>
        <taxon>Hoylesella</taxon>
    </lineage>
</organism>
<dbReference type="InterPro" id="IPR042118">
    <property type="entry name" value="QueA_dom1"/>
</dbReference>
<name>A0A096AVZ8_9BACT</name>
<keyword evidence="1" id="KW-0963">Cytoplasm</keyword>
<keyword evidence="4" id="KW-0671">Queuosine biosynthesis</keyword>
<dbReference type="Proteomes" id="UP000029556">
    <property type="component" value="Unassembled WGS sequence"/>
</dbReference>
<evidence type="ECO:0000313" key="5">
    <source>
        <dbReference type="EMBL" id="KGF34772.1"/>
    </source>
</evidence>
<dbReference type="Pfam" id="PF02547">
    <property type="entry name" value="Queuosine_synth"/>
    <property type="match status" value="1"/>
</dbReference>
<evidence type="ECO:0000256" key="4">
    <source>
        <dbReference type="ARBA" id="ARBA00022785"/>
    </source>
</evidence>
<dbReference type="SUPFAM" id="SSF111337">
    <property type="entry name" value="QueA-like"/>
    <property type="match status" value="1"/>
</dbReference>
<dbReference type="InterPro" id="IPR036100">
    <property type="entry name" value="QueA_sf"/>
</dbReference>
<protein>
    <submittedName>
        <fullName evidence="5">S-adenosylmethionine tRNA ribosyltransferase</fullName>
    </submittedName>
</protein>
<dbReference type="RefSeq" id="WP_036872706.1">
    <property type="nucleotide sequence ID" value="NZ_JRNN01000064.1"/>
</dbReference>
<dbReference type="NCBIfam" id="TIGR00113">
    <property type="entry name" value="queA"/>
    <property type="match status" value="1"/>
</dbReference>
<evidence type="ECO:0000256" key="3">
    <source>
        <dbReference type="ARBA" id="ARBA00022691"/>
    </source>
</evidence>
<dbReference type="EMBL" id="JRNN01000064">
    <property type="protein sequence ID" value="KGF34772.1"/>
    <property type="molecule type" value="Genomic_DNA"/>
</dbReference>
<dbReference type="AlphaFoldDB" id="A0A096AVZ8"/>
<dbReference type="Gene3D" id="3.40.1780.10">
    <property type="entry name" value="QueA-like"/>
    <property type="match status" value="1"/>
</dbReference>
<dbReference type="FunFam" id="2.40.10.240:FF:000002">
    <property type="entry name" value="S-adenosylmethionine:tRNA ribosyltransferase-isomerase"/>
    <property type="match status" value="1"/>
</dbReference>
<dbReference type="GO" id="GO:0051075">
    <property type="term" value="F:S-adenosylmethionine:tRNA ribosyltransferase-isomerase activity"/>
    <property type="evidence" value="ECO:0007669"/>
    <property type="project" value="TreeGrafter"/>
</dbReference>